<feature type="region of interest" description="Disordered" evidence="1">
    <location>
        <begin position="268"/>
        <end position="318"/>
    </location>
</feature>
<feature type="compositionally biased region" description="Acidic residues" evidence="1">
    <location>
        <begin position="853"/>
        <end position="881"/>
    </location>
</feature>
<feature type="region of interest" description="Disordered" evidence="1">
    <location>
        <begin position="226"/>
        <end position="249"/>
    </location>
</feature>
<feature type="compositionally biased region" description="Basic and acidic residues" evidence="1">
    <location>
        <begin position="783"/>
        <end position="802"/>
    </location>
</feature>
<protein>
    <submittedName>
        <fullName evidence="2">Uncharacterized protein</fullName>
    </submittedName>
</protein>
<comment type="caution">
    <text evidence="2">The sequence shown here is derived from an EMBL/GenBank/DDBJ whole genome shotgun (WGS) entry which is preliminary data.</text>
</comment>
<dbReference type="Proteomes" id="UP001307849">
    <property type="component" value="Unassembled WGS sequence"/>
</dbReference>
<evidence type="ECO:0000256" key="1">
    <source>
        <dbReference type="SAM" id="MobiDB-lite"/>
    </source>
</evidence>
<feature type="region of interest" description="Disordered" evidence="1">
    <location>
        <begin position="15"/>
        <end position="75"/>
    </location>
</feature>
<feature type="region of interest" description="Disordered" evidence="1">
    <location>
        <begin position="365"/>
        <end position="406"/>
    </location>
</feature>
<dbReference type="AlphaFoldDB" id="A0AAN8N0B5"/>
<name>A0AAN8N0B5_9PEZI</name>
<evidence type="ECO:0000313" key="2">
    <source>
        <dbReference type="EMBL" id="KAK6497973.1"/>
    </source>
</evidence>
<dbReference type="EMBL" id="JAVHJM010000014">
    <property type="protein sequence ID" value="KAK6497973.1"/>
    <property type="molecule type" value="Genomic_DNA"/>
</dbReference>
<feature type="region of interest" description="Disordered" evidence="1">
    <location>
        <begin position="652"/>
        <end position="817"/>
    </location>
</feature>
<sequence length="1006" mass="111097">MPSEDETARLLRQQAEDLGNHRITALPLGDRQPGRRGVFQRASRPLQGAGDARFDLGPRPGGPPPGPSLPSARRAEVEQRWLAVFDDSMVIERPDGIGGGDLHREGINFRPRRRRSLSDASVPQSVRDALITETRNIAARNHIGPSSFRGRGDGPRRFPGPSAPGRPRYPAMNIQPNPQSRGPVLQPRPPRPGIPGNARAGNWGAPGLVHDQGAFFDKMTRNTGLRCPPMVTNQKETSKNAKPLAKPMASAKDLSLGATSFQPEGLIQSIGASDQPPEPPNQLTEEPKPKLASGFIPPHLRHSLKKQASESKTEDRKFDLNVEQSSQPVILLQASSPVLAPVEDQPIVSPVKKDLLLPAEDARRALRTSTQPTLRSVSQGGSPRRPQLFPPLEESRTPLTSAPKLHGNAPPFPFPIPLGFHISAEFATEFWNHVAKPLWEQLLEDYDDVQQQIIFLTWYYAEKPHEWKEVMKTGPPTREMILKISEEYMDEDQKAILAYRKAQENKFKNVLSPKLGSAPQPPSGWWKIDAADNVAISEWAGKLQESHRSAMLESLKDRVAEEKDPIQTRILYSKMGVLMHEAKEGPGSPRASTQHQKQNKALGLPTKQLTEPSDEKDGDVSVLVLDTEGSKEDKEKDLSSLVKLMWDHGLNPEGYLQTEESFPPTTERQPSPEPERLPPPSPNVSSPLPLVAPTPTASTVAATSPNLPPPSPPRQSQSRGGLASIHSRAPISHNRAPPSRSSTPLSQNSALLPKGRHKTHRGQNAPKDPSRARSAVPGPAPRDPSDERRQREKQERMKEINEKFASTKAGQTRGADGHQELTSSLLEFPAHLLNFGPDTVVQLVPNDAIGDSEETSFEDMEDCEDNQTLEDEDSAVDEDEGPPLGEFMTFEDIMGRQPGISEEEISRIREMNRDSVPALTINCHWSFGLRFMSPVRPGDYFTVELDCTARMPADFLKQLRDKVGVEHWGEVSSHPGFRAVVAHATKAFFIKMARKWGPQFIHGIAD</sequence>
<feature type="region of interest" description="Disordered" evidence="1">
    <location>
        <begin position="582"/>
        <end position="620"/>
    </location>
</feature>
<evidence type="ECO:0000313" key="3">
    <source>
        <dbReference type="Proteomes" id="UP001307849"/>
    </source>
</evidence>
<feature type="compositionally biased region" description="Polar residues" evidence="1">
    <location>
        <begin position="367"/>
        <end position="381"/>
    </location>
</feature>
<reference evidence="2 3" key="1">
    <citation type="submission" date="2019-10" db="EMBL/GenBank/DDBJ databases">
        <authorList>
            <person name="Palmer J.M."/>
        </authorList>
    </citation>
    <scope>NUCLEOTIDE SEQUENCE [LARGE SCALE GENOMIC DNA]</scope>
    <source>
        <strain evidence="2 3">TWF506</strain>
    </source>
</reference>
<gene>
    <name evidence="2" type="ORF">TWF506_004218</name>
</gene>
<feature type="compositionally biased region" description="Low complexity" evidence="1">
    <location>
        <begin position="683"/>
        <end position="705"/>
    </location>
</feature>
<feature type="region of interest" description="Disordered" evidence="1">
    <location>
        <begin position="853"/>
        <end position="882"/>
    </location>
</feature>
<feature type="compositionally biased region" description="Basic and acidic residues" evidence="1">
    <location>
        <begin position="307"/>
        <end position="318"/>
    </location>
</feature>
<proteinExistence type="predicted"/>
<feature type="region of interest" description="Disordered" evidence="1">
    <location>
        <begin position="137"/>
        <end position="202"/>
    </location>
</feature>
<feature type="compositionally biased region" description="Polar residues" evidence="1">
    <location>
        <begin position="739"/>
        <end position="750"/>
    </location>
</feature>
<keyword evidence="3" id="KW-1185">Reference proteome</keyword>
<organism evidence="2 3">
    <name type="scientific">Arthrobotrys conoides</name>
    <dbReference type="NCBI Taxonomy" id="74498"/>
    <lineage>
        <taxon>Eukaryota</taxon>
        <taxon>Fungi</taxon>
        <taxon>Dikarya</taxon>
        <taxon>Ascomycota</taxon>
        <taxon>Pezizomycotina</taxon>
        <taxon>Orbiliomycetes</taxon>
        <taxon>Orbiliales</taxon>
        <taxon>Orbiliaceae</taxon>
        <taxon>Arthrobotrys</taxon>
    </lineage>
</organism>
<accession>A0AAN8N0B5</accession>
<feature type="compositionally biased region" description="Polar residues" evidence="1">
    <location>
        <begin position="658"/>
        <end position="669"/>
    </location>
</feature>